<reference evidence="1" key="1">
    <citation type="submission" date="2019-04" db="EMBL/GenBank/DDBJ databases">
        <title>Microbes associate with the intestines of laboratory mice.</title>
        <authorList>
            <person name="Navarre W."/>
            <person name="Wong E."/>
            <person name="Huang K."/>
            <person name="Tropini C."/>
            <person name="Ng K."/>
            <person name="Yu B."/>
        </authorList>
    </citation>
    <scope>NUCLEOTIDE SEQUENCE</scope>
    <source>
        <strain evidence="1">NM04_E33</strain>
    </source>
</reference>
<dbReference type="Proteomes" id="UP000306319">
    <property type="component" value="Unassembled WGS sequence"/>
</dbReference>
<evidence type="ECO:0000313" key="1">
    <source>
        <dbReference type="EMBL" id="TGY76486.1"/>
    </source>
</evidence>
<evidence type="ECO:0000313" key="2">
    <source>
        <dbReference type="Proteomes" id="UP000306319"/>
    </source>
</evidence>
<protein>
    <submittedName>
        <fullName evidence="1">Uncharacterized protein</fullName>
    </submittedName>
</protein>
<comment type="caution">
    <text evidence="1">The sequence shown here is derived from an EMBL/GenBank/DDBJ whole genome shotgun (WGS) entry which is preliminary data.</text>
</comment>
<proteinExistence type="predicted"/>
<accession>A0AC61RD56</accession>
<dbReference type="EMBL" id="SRYB01000039">
    <property type="protein sequence ID" value="TGY76486.1"/>
    <property type="molecule type" value="Genomic_DNA"/>
</dbReference>
<keyword evidence="2" id="KW-1185">Reference proteome</keyword>
<gene>
    <name evidence="1" type="ORF">E5331_17860</name>
</gene>
<sequence length="420" mass="48955">MNKIEELVYHAVKKNPALKQFIRNIYQSAFDCLPKQKNQFKNKLVFREGYFFGFHDISPFSIDDTKLLAQRADFDLRMPNPGEKLDVGYFDFKDGVIGSFHKIGESIAWNWHKGCRLQWYDDDKVIFNTSNGIHPIAVIETIDGRLYKELPHAIDAIFNNDKERIATSFSYTRLERCMPGYGYPYNDDGLIQEYYPKQTGLFLMNTETGDRELLVSLDELANSIPKEMKEKYLHFVTHSEFSPDGRYISFLYRRIPFEGNYMKRWTQIRVYDRKNKCLYTLPTQDSGSHYVWNNCNQLIASCIINGKSCHVLYDMNAIDNYKIIAPHVLNSDGHQSFVGNSKFVTDTYPDKRRMAHIYEVDIDNNNCKEIVSVYSPKQFQTKDFKCHIACDLHPRVSKSGKYLCFDSPSSGKRGIYVMNL</sequence>
<organism evidence="1 2">
    <name type="scientific">Lepagella muris</name>
    <dbReference type="NCBI Taxonomy" id="3032870"/>
    <lineage>
        <taxon>Bacteria</taxon>
        <taxon>Pseudomonadati</taxon>
        <taxon>Bacteroidota</taxon>
        <taxon>Bacteroidia</taxon>
        <taxon>Bacteroidales</taxon>
        <taxon>Muribaculaceae</taxon>
        <taxon>Lepagella</taxon>
    </lineage>
</organism>
<name>A0AC61RD56_9BACT</name>